<proteinExistence type="predicted"/>
<feature type="non-terminal residue" evidence="1">
    <location>
        <position position="1"/>
    </location>
</feature>
<protein>
    <submittedName>
        <fullName evidence="1">Uncharacterized protein</fullName>
    </submittedName>
</protein>
<organism evidence="1">
    <name type="scientific">Lygus hesperus</name>
    <name type="common">Western plant bug</name>
    <dbReference type="NCBI Taxonomy" id="30085"/>
    <lineage>
        <taxon>Eukaryota</taxon>
        <taxon>Metazoa</taxon>
        <taxon>Ecdysozoa</taxon>
        <taxon>Arthropoda</taxon>
        <taxon>Hexapoda</taxon>
        <taxon>Insecta</taxon>
        <taxon>Pterygota</taxon>
        <taxon>Neoptera</taxon>
        <taxon>Paraneoptera</taxon>
        <taxon>Hemiptera</taxon>
        <taxon>Heteroptera</taxon>
        <taxon>Panheteroptera</taxon>
        <taxon>Cimicomorpha</taxon>
        <taxon>Miridae</taxon>
        <taxon>Mirini</taxon>
        <taxon>Lygus</taxon>
    </lineage>
</organism>
<evidence type="ECO:0000313" key="1">
    <source>
        <dbReference type="EMBL" id="JAG42708.1"/>
    </source>
</evidence>
<reference evidence="1" key="1">
    <citation type="journal article" date="2014" name="PLoS ONE">
        <title>Transcriptome-Based Identification of ABC Transporters in the Western Tarnished Plant Bug Lygus hesperus.</title>
        <authorList>
            <person name="Hull J.J."/>
            <person name="Chaney K."/>
            <person name="Geib S.M."/>
            <person name="Fabrick J.A."/>
            <person name="Brent C.S."/>
            <person name="Walsh D."/>
            <person name="Lavine L.C."/>
        </authorList>
    </citation>
    <scope>NUCLEOTIDE SEQUENCE</scope>
</reference>
<dbReference type="AlphaFoldDB" id="A0A0A9ZGM3"/>
<dbReference type="EMBL" id="GBHO01000896">
    <property type="protein sequence ID" value="JAG42708.1"/>
    <property type="molecule type" value="Transcribed_RNA"/>
</dbReference>
<sequence length="138" mass="15677">SAQKINTNSQNPRNNSLVVLEAGLKWGHGSWAKVRCNFLRIQAILSSEKFVCLFKAFVFKNGGRSSQKSVFGTNRRLHGVFENRLSEPKDQRLTMSVFFNPMSTPCSHFENISFSRYNFINFTTLALLINTEIGTSHN</sequence>
<name>A0A0A9ZGM3_LYGHE</name>
<reference evidence="1" key="2">
    <citation type="submission" date="2014-07" db="EMBL/GenBank/DDBJ databases">
        <authorList>
            <person name="Hull J."/>
        </authorList>
    </citation>
    <scope>NUCLEOTIDE SEQUENCE</scope>
</reference>
<accession>A0A0A9ZGM3</accession>
<feature type="non-terminal residue" evidence="1">
    <location>
        <position position="138"/>
    </location>
</feature>
<gene>
    <name evidence="1" type="ORF">CM83_103955</name>
</gene>